<dbReference type="AlphaFoldDB" id="A0A4Z2C2F5"/>
<dbReference type="Pfam" id="PF01513">
    <property type="entry name" value="NAD_kinase"/>
    <property type="match status" value="1"/>
</dbReference>
<evidence type="ECO:0000256" key="3">
    <source>
        <dbReference type="SAM" id="MobiDB-lite"/>
    </source>
</evidence>
<feature type="compositionally biased region" description="Polar residues" evidence="3">
    <location>
        <begin position="1"/>
        <end position="11"/>
    </location>
</feature>
<evidence type="ECO:0000256" key="1">
    <source>
        <dbReference type="ARBA" id="ARBA00010995"/>
    </source>
</evidence>
<dbReference type="EC" id="2.7.1.23" evidence="2"/>
<name>A0A4Z2C2F5_9TELE</name>
<dbReference type="Proteomes" id="UP000516260">
    <property type="component" value="Chromosome 15"/>
</dbReference>
<dbReference type="GO" id="GO:0003951">
    <property type="term" value="F:NAD+ kinase activity"/>
    <property type="evidence" value="ECO:0007669"/>
    <property type="project" value="UniProtKB-EC"/>
</dbReference>
<keyword evidence="5" id="KW-1185">Reference proteome</keyword>
<evidence type="ECO:0000313" key="5">
    <source>
        <dbReference type="Proteomes" id="UP000516260"/>
    </source>
</evidence>
<gene>
    <name evidence="4" type="ORF">fugu_014668</name>
</gene>
<feature type="region of interest" description="Disordered" evidence="3">
    <location>
        <begin position="230"/>
        <end position="283"/>
    </location>
</feature>
<feature type="region of interest" description="Disordered" evidence="3">
    <location>
        <begin position="1"/>
        <end position="35"/>
    </location>
</feature>
<dbReference type="EMBL" id="SWLE01000007">
    <property type="protein sequence ID" value="TNM98422.1"/>
    <property type="molecule type" value="Genomic_DNA"/>
</dbReference>
<comment type="similarity">
    <text evidence="1">Belongs to the NAD kinase family.</text>
</comment>
<evidence type="ECO:0000256" key="2">
    <source>
        <dbReference type="ARBA" id="ARBA00012120"/>
    </source>
</evidence>
<dbReference type="SUPFAM" id="SSF111331">
    <property type="entry name" value="NAD kinase/diacylglycerol kinase-like"/>
    <property type="match status" value="1"/>
</dbReference>
<dbReference type="PANTHER" id="PTHR20275">
    <property type="entry name" value="NAD KINASE"/>
    <property type="match status" value="1"/>
</dbReference>
<dbReference type="PANTHER" id="PTHR20275:SF29">
    <property type="entry name" value="NAD(+) KINASE"/>
    <property type="match status" value="1"/>
</dbReference>
<evidence type="ECO:0000313" key="4">
    <source>
        <dbReference type="EMBL" id="TNM98422.1"/>
    </source>
</evidence>
<proteinExistence type="inferred from homology"/>
<protein>
    <recommendedName>
        <fullName evidence="2">NAD(+) kinase</fullName>
        <ecNumber evidence="2">2.7.1.23</ecNumber>
    </recommendedName>
</protein>
<sequence length="283" mass="31811">MGDQEQLSWDTDQWRLPGQREHLESSGSTSEPMEISPKRRAHFLHGPYPATHFGPKACILPNPTSVMHIQDPASQRLTWNKPPVNVLVIRKIRDESLVEPFKELCRFLVEEKQMMVYVERRVADDAALLKDESFSLIRNQLCTFREGYDDISNCIDLIICLGGDGTLLYASSLFQDSVPPVMAFHLGSLGFLTPFKFESYKTEVAKVFEGNAAITLRSRLKVKVVKDMLQRADQQPQHPRDAAAGIQRPPRSRSRPQRDGQGHAAAPGVERGGGRPRSVLLLV</sequence>
<dbReference type="GO" id="GO:0006741">
    <property type="term" value="P:NADP+ biosynthetic process"/>
    <property type="evidence" value="ECO:0007669"/>
    <property type="project" value="InterPro"/>
</dbReference>
<dbReference type="InterPro" id="IPR016064">
    <property type="entry name" value="NAD/diacylglycerol_kinase_sf"/>
</dbReference>
<reference evidence="4 5" key="1">
    <citation type="submission" date="2019-04" db="EMBL/GenBank/DDBJ databases">
        <title>The sequence and de novo assembly of Takifugu bimaculatus genome using PacBio and Hi-C technologies.</title>
        <authorList>
            <person name="Xu P."/>
            <person name="Liu B."/>
            <person name="Zhou Z."/>
        </authorList>
    </citation>
    <scope>NUCLEOTIDE SEQUENCE [LARGE SCALE GENOMIC DNA]</scope>
    <source>
        <strain evidence="4">TB-2018</strain>
        <tissue evidence="4">Muscle</tissue>
    </source>
</reference>
<organism evidence="4 5">
    <name type="scientific">Takifugu bimaculatus</name>
    <dbReference type="NCBI Taxonomy" id="433685"/>
    <lineage>
        <taxon>Eukaryota</taxon>
        <taxon>Metazoa</taxon>
        <taxon>Chordata</taxon>
        <taxon>Craniata</taxon>
        <taxon>Vertebrata</taxon>
        <taxon>Euteleostomi</taxon>
        <taxon>Actinopterygii</taxon>
        <taxon>Neopterygii</taxon>
        <taxon>Teleostei</taxon>
        <taxon>Neoteleostei</taxon>
        <taxon>Acanthomorphata</taxon>
        <taxon>Eupercaria</taxon>
        <taxon>Tetraodontiformes</taxon>
        <taxon>Tetradontoidea</taxon>
        <taxon>Tetraodontidae</taxon>
        <taxon>Takifugu</taxon>
    </lineage>
</organism>
<accession>A0A4Z2C2F5</accession>
<dbReference type="InterPro" id="IPR017438">
    <property type="entry name" value="ATP-NAD_kinase_N"/>
</dbReference>
<dbReference type="InterPro" id="IPR002504">
    <property type="entry name" value="NADK"/>
</dbReference>
<comment type="caution">
    <text evidence="4">The sequence shown here is derived from an EMBL/GenBank/DDBJ whole genome shotgun (WGS) entry which is preliminary data.</text>
</comment>
<dbReference type="Gene3D" id="3.40.50.10330">
    <property type="entry name" value="Probable inorganic polyphosphate/atp-NAD kinase, domain 1"/>
    <property type="match status" value="1"/>
</dbReference>